<keyword evidence="7" id="KW-1185">Reference proteome</keyword>
<dbReference type="Gene3D" id="1.10.8.60">
    <property type="match status" value="1"/>
</dbReference>
<dbReference type="CDD" id="cd18140">
    <property type="entry name" value="HLD_clamp_RFC"/>
    <property type="match status" value="1"/>
</dbReference>
<dbReference type="InterPro" id="IPR003959">
    <property type="entry name" value="ATPase_AAA_core"/>
</dbReference>
<name>A0A9C7PRP4_9RHOD</name>
<dbReference type="AlphaFoldDB" id="A0A9C7PRP4"/>
<evidence type="ECO:0000256" key="1">
    <source>
        <dbReference type="ARBA" id="ARBA00005378"/>
    </source>
</evidence>
<dbReference type="InterPro" id="IPR003593">
    <property type="entry name" value="AAA+_ATPase"/>
</dbReference>
<dbReference type="GO" id="GO:0005634">
    <property type="term" value="C:nucleus"/>
    <property type="evidence" value="ECO:0007669"/>
    <property type="project" value="TreeGrafter"/>
</dbReference>
<dbReference type="CDD" id="cd00009">
    <property type="entry name" value="AAA"/>
    <property type="match status" value="1"/>
</dbReference>
<sequence>MAPSLPAALPWVEKYRPTKIKELVYQQETAHLLYSCLTSGNLPHCLFYGPPGTGKTSAALAFCKELFPPEIYKDRVLELNASDERGIKVVREKIKRFAQGTVSTAKFEGFPCPPFKIIILDEADAITSDAQTALRRTMEQFSKITRFFLLCNYVTRVIDPLASRCAKFRFRSLPVQLQVDRLKYIVCQEGISVSDEMLQTLASYCNGDLRRAIMMLESAYRLARGNNITNEIINSVSWRVPDRIISQIDSTCLKISSSGENTLHFSELRNMAMEFINNGYPVSEIIYQLCEALISVNHLNKLQKSVIMIKFAQAEKMLIDGSDELLILMDIFGILFQVYNEPDNVEKLISLTRG</sequence>
<gene>
    <name evidence="6" type="ORF">GpartN1_g1046.t1</name>
</gene>
<protein>
    <recommendedName>
        <fullName evidence="5">AAA+ ATPase domain-containing protein</fullName>
    </recommendedName>
</protein>
<keyword evidence="4" id="KW-0067">ATP-binding</keyword>
<dbReference type="GO" id="GO:0005663">
    <property type="term" value="C:DNA replication factor C complex"/>
    <property type="evidence" value="ECO:0007669"/>
    <property type="project" value="TreeGrafter"/>
</dbReference>
<dbReference type="PANTHER" id="PTHR11669">
    <property type="entry name" value="REPLICATION FACTOR C / DNA POLYMERASE III GAMMA-TAU SUBUNIT"/>
    <property type="match status" value="1"/>
</dbReference>
<dbReference type="Pfam" id="PF00004">
    <property type="entry name" value="AAA"/>
    <property type="match status" value="1"/>
</dbReference>
<keyword evidence="3" id="KW-0547">Nucleotide-binding</keyword>
<evidence type="ECO:0000313" key="7">
    <source>
        <dbReference type="Proteomes" id="UP001061958"/>
    </source>
</evidence>
<dbReference type="GO" id="GO:0005524">
    <property type="term" value="F:ATP binding"/>
    <property type="evidence" value="ECO:0007669"/>
    <property type="project" value="UniProtKB-KW"/>
</dbReference>
<reference evidence="6" key="1">
    <citation type="journal article" date="2022" name="Proc. Natl. Acad. Sci. U.S.A.">
        <title>Life cycle and functional genomics of the unicellular red alga Galdieria for elucidating algal and plant evolution and industrial use.</title>
        <authorList>
            <person name="Hirooka S."/>
            <person name="Itabashi T."/>
            <person name="Ichinose T.M."/>
            <person name="Onuma R."/>
            <person name="Fujiwara T."/>
            <person name="Yamashita S."/>
            <person name="Jong L.W."/>
            <person name="Tomita R."/>
            <person name="Iwane A.H."/>
            <person name="Miyagishima S.Y."/>
        </authorList>
    </citation>
    <scope>NUCLEOTIDE SEQUENCE</scope>
    <source>
        <strain evidence="6">NBRC 102759</strain>
    </source>
</reference>
<evidence type="ECO:0000256" key="4">
    <source>
        <dbReference type="ARBA" id="ARBA00022840"/>
    </source>
</evidence>
<feature type="domain" description="AAA+ ATPase" evidence="5">
    <location>
        <begin position="41"/>
        <end position="174"/>
    </location>
</feature>
<dbReference type="GO" id="GO:0006261">
    <property type="term" value="P:DNA-templated DNA replication"/>
    <property type="evidence" value="ECO:0007669"/>
    <property type="project" value="TreeGrafter"/>
</dbReference>
<dbReference type="InterPro" id="IPR013748">
    <property type="entry name" value="Rep_factorC_C"/>
</dbReference>
<dbReference type="Proteomes" id="UP001061958">
    <property type="component" value="Unassembled WGS sequence"/>
</dbReference>
<dbReference type="Pfam" id="PF08542">
    <property type="entry name" value="Rep_fac_C"/>
    <property type="match status" value="1"/>
</dbReference>
<dbReference type="Gene3D" id="3.40.50.300">
    <property type="entry name" value="P-loop containing nucleotide triphosphate hydrolases"/>
    <property type="match status" value="1"/>
</dbReference>
<dbReference type="GO" id="GO:0003689">
    <property type="term" value="F:DNA clamp loader activity"/>
    <property type="evidence" value="ECO:0007669"/>
    <property type="project" value="TreeGrafter"/>
</dbReference>
<evidence type="ECO:0000256" key="2">
    <source>
        <dbReference type="ARBA" id="ARBA00022705"/>
    </source>
</evidence>
<dbReference type="FunFam" id="3.40.50.300:FF:000129">
    <property type="entry name" value="Replication factor C subunit 5"/>
    <property type="match status" value="1"/>
</dbReference>
<dbReference type="InterPro" id="IPR027417">
    <property type="entry name" value="P-loop_NTPase"/>
</dbReference>
<dbReference type="InterPro" id="IPR050238">
    <property type="entry name" value="DNA_Rep/Repair_Clamp_Loader"/>
</dbReference>
<reference evidence="6" key="2">
    <citation type="submission" date="2022-01" db="EMBL/GenBank/DDBJ databases">
        <authorList>
            <person name="Hirooka S."/>
            <person name="Miyagishima S.Y."/>
        </authorList>
    </citation>
    <scope>NUCLEOTIDE SEQUENCE</scope>
    <source>
        <strain evidence="6">NBRC 102759</strain>
    </source>
</reference>
<keyword evidence="2" id="KW-0235">DNA replication</keyword>
<dbReference type="EMBL" id="BQMJ01000007">
    <property type="protein sequence ID" value="GJQ09255.1"/>
    <property type="molecule type" value="Genomic_DNA"/>
</dbReference>
<dbReference type="SUPFAM" id="SSF48019">
    <property type="entry name" value="post-AAA+ oligomerization domain-like"/>
    <property type="match status" value="1"/>
</dbReference>
<dbReference type="Pfam" id="PF21960">
    <property type="entry name" value="RCF1-5-like_lid"/>
    <property type="match status" value="1"/>
</dbReference>
<dbReference type="PANTHER" id="PTHR11669:SF20">
    <property type="entry name" value="REPLICATION FACTOR C SUBUNIT 4"/>
    <property type="match status" value="1"/>
</dbReference>
<dbReference type="Gene3D" id="1.20.272.10">
    <property type="match status" value="1"/>
</dbReference>
<dbReference type="GO" id="GO:0006281">
    <property type="term" value="P:DNA repair"/>
    <property type="evidence" value="ECO:0007669"/>
    <property type="project" value="TreeGrafter"/>
</dbReference>
<dbReference type="SUPFAM" id="SSF52540">
    <property type="entry name" value="P-loop containing nucleoside triphosphate hydrolases"/>
    <property type="match status" value="1"/>
</dbReference>
<dbReference type="OrthoDB" id="4199794at2759"/>
<dbReference type="InterPro" id="IPR008921">
    <property type="entry name" value="DNA_pol3_clamp-load_cplx_C"/>
</dbReference>
<comment type="similarity">
    <text evidence="1">Belongs to the activator 1 small subunits family.</text>
</comment>
<accession>A0A9C7PRP4</accession>
<evidence type="ECO:0000256" key="3">
    <source>
        <dbReference type="ARBA" id="ARBA00022741"/>
    </source>
</evidence>
<comment type="caution">
    <text evidence="6">The sequence shown here is derived from an EMBL/GenBank/DDBJ whole genome shotgun (WGS) entry which is preliminary data.</text>
</comment>
<dbReference type="GO" id="GO:0003677">
    <property type="term" value="F:DNA binding"/>
    <property type="evidence" value="ECO:0007669"/>
    <property type="project" value="InterPro"/>
</dbReference>
<dbReference type="GO" id="GO:0016887">
    <property type="term" value="F:ATP hydrolysis activity"/>
    <property type="evidence" value="ECO:0007669"/>
    <property type="project" value="InterPro"/>
</dbReference>
<evidence type="ECO:0000313" key="6">
    <source>
        <dbReference type="EMBL" id="GJQ09255.1"/>
    </source>
</evidence>
<dbReference type="SMART" id="SM00382">
    <property type="entry name" value="AAA"/>
    <property type="match status" value="1"/>
</dbReference>
<proteinExistence type="inferred from homology"/>
<dbReference type="InterPro" id="IPR047854">
    <property type="entry name" value="RFC_lid"/>
</dbReference>
<evidence type="ECO:0000259" key="5">
    <source>
        <dbReference type="SMART" id="SM00382"/>
    </source>
</evidence>
<organism evidence="6 7">
    <name type="scientific">Galdieria partita</name>
    <dbReference type="NCBI Taxonomy" id="83374"/>
    <lineage>
        <taxon>Eukaryota</taxon>
        <taxon>Rhodophyta</taxon>
        <taxon>Bangiophyceae</taxon>
        <taxon>Galdieriales</taxon>
        <taxon>Galdieriaceae</taxon>
        <taxon>Galdieria</taxon>
    </lineage>
</organism>